<proteinExistence type="predicted"/>
<keyword evidence="3" id="KW-1185">Reference proteome</keyword>
<protein>
    <submittedName>
        <fullName evidence="2">Uncharacterized protein</fullName>
    </submittedName>
</protein>
<feature type="transmembrane region" description="Helical" evidence="1">
    <location>
        <begin position="20"/>
        <end position="40"/>
    </location>
</feature>
<sequence length="149" mass="16902">MVGFCWNYILLLNLLGGFSFLLLTGCGTTVLFLQLCIFIFGMMMSLDYSYPAPGWLLPPDDMDVLDNVDEFIEAVFSAEKRMRYAEMDEVVEDQVEEKVVDEQGNPNKCRGHTTCADMQNMIIPKSILLRSYLDVVTRDPILAIIAFPD</sequence>
<organism evidence="2 3">
    <name type="scientific">Dendrobium chrysotoxum</name>
    <name type="common">Orchid</name>
    <dbReference type="NCBI Taxonomy" id="161865"/>
    <lineage>
        <taxon>Eukaryota</taxon>
        <taxon>Viridiplantae</taxon>
        <taxon>Streptophyta</taxon>
        <taxon>Embryophyta</taxon>
        <taxon>Tracheophyta</taxon>
        <taxon>Spermatophyta</taxon>
        <taxon>Magnoliopsida</taxon>
        <taxon>Liliopsida</taxon>
        <taxon>Asparagales</taxon>
        <taxon>Orchidaceae</taxon>
        <taxon>Epidendroideae</taxon>
        <taxon>Malaxideae</taxon>
        <taxon>Dendrobiinae</taxon>
        <taxon>Dendrobium</taxon>
    </lineage>
</organism>
<evidence type="ECO:0000313" key="2">
    <source>
        <dbReference type="EMBL" id="KAH0465360.1"/>
    </source>
</evidence>
<dbReference type="AlphaFoldDB" id="A0AAV7GU01"/>
<gene>
    <name evidence="2" type="ORF">IEQ34_005463</name>
</gene>
<keyword evidence="1" id="KW-0472">Membrane</keyword>
<comment type="caution">
    <text evidence="2">The sequence shown here is derived from an EMBL/GenBank/DDBJ whole genome shotgun (WGS) entry which is preliminary data.</text>
</comment>
<evidence type="ECO:0000313" key="3">
    <source>
        <dbReference type="Proteomes" id="UP000775213"/>
    </source>
</evidence>
<reference evidence="2 3" key="1">
    <citation type="journal article" date="2021" name="Hortic Res">
        <title>Chromosome-scale assembly of the Dendrobium chrysotoxum genome enhances the understanding of orchid evolution.</title>
        <authorList>
            <person name="Zhang Y."/>
            <person name="Zhang G.Q."/>
            <person name="Zhang D."/>
            <person name="Liu X.D."/>
            <person name="Xu X.Y."/>
            <person name="Sun W.H."/>
            <person name="Yu X."/>
            <person name="Zhu X."/>
            <person name="Wang Z.W."/>
            <person name="Zhao X."/>
            <person name="Zhong W.Y."/>
            <person name="Chen H."/>
            <person name="Yin W.L."/>
            <person name="Huang T."/>
            <person name="Niu S.C."/>
            <person name="Liu Z.J."/>
        </authorList>
    </citation>
    <scope>NUCLEOTIDE SEQUENCE [LARGE SCALE GENOMIC DNA]</scope>
    <source>
        <strain evidence="2">Lindl</strain>
    </source>
</reference>
<keyword evidence="1" id="KW-1133">Transmembrane helix</keyword>
<dbReference type="EMBL" id="JAGFBR010000006">
    <property type="protein sequence ID" value="KAH0465360.1"/>
    <property type="molecule type" value="Genomic_DNA"/>
</dbReference>
<accession>A0AAV7GU01</accession>
<evidence type="ECO:0000256" key="1">
    <source>
        <dbReference type="SAM" id="Phobius"/>
    </source>
</evidence>
<dbReference type="Proteomes" id="UP000775213">
    <property type="component" value="Unassembled WGS sequence"/>
</dbReference>
<name>A0AAV7GU01_DENCH</name>
<keyword evidence="1" id="KW-0812">Transmembrane</keyword>